<keyword evidence="3" id="KW-0804">Transcription</keyword>
<evidence type="ECO:0000256" key="2">
    <source>
        <dbReference type="ARBA" id="ARBA00023125"/>
    </source>
</evidence>
<feature type="domain" description="HTH hxlR-type" evidence="4">
    <location>
        <begin position="25"/>
        <end position="110"/>
    </location>
</feature>
<dbReference type="Pfam" id="PF01638">
    <property type="entry name" value="HxlR"/>
    <property type="match status" value="1"/>
</dbReference>
<dbReference type="Proteomes" id="UP001064971">
    <property type="component" value="Chromosome"/>
</dbReference>
<dbReference type="PANTHER" id="PTHR33204">
    <property type="entry name" value="TRANSCRIPTIONAL REGULATOR, MARR FAMILY"/>
    <property type="match status" value="1"/>
</dbReference>
<dbReference type="InterPro" id="IPR002577">
    <property type="entry name" value="HTH_HxlR"/>
</dbReference>
<reference evidence="5" key="1">
    <citation type="submission" date="2022-07" db="EMBL/GenBank/DDBJ databases">
        <title>Complete Genome Sequence of the Radioresistant Bacterium Deinococcus aetherius ST0316, Isolated from the Air Dust collected in Lower Stratosphere above Japan.</title>
        <authorList>
            <person name="Satoh K."/>
            <person name="Hagiwara K."/>
            <person name="Katsumata K."/>
            <person name="Kubo A."/>
            <person name="Yokobori S."/>
            <person name="Yamagishi A."/>
            <person name="Oono Y."/>
            <person name="Narumi I."/>
        </authorList>
    </citation>
    <scope>NUCLEOTIDE SEQUENCE</scope>
    <source>
        <strain evidence="5">ST0316</strain>
    </source>
</reference>
<evidence type="ECO:0000256" key="3">
    <source>
        <dbReference type="ARBA" id="ARBA00023163"/>
    </source>
</evidence>
<evidence type="ECO:0000259" key="4">
    <source>
        <dbReference type="Pfam" id="PF01638"/>
    </source>
</evidence>
<protein>
    <submittedName>
        <fullName evidence="5">Transcriptional regulator</fullName>
    </submittedName>
</protein>
<evidence type="ECO:0000313" key="6">
    <source>
        <dbReference type="Proteomes" id="UP001064971"/>
    </source>
</evidence>
<keyword evidence="2" id="KW-0238">DNA-binding</keyword>
<dbReference type="SUPFAM" id="SSF46785">
    <property type="entry name" value="Winged helix' DNA-binding domain"/>
    <property type="match status" value="1"/>
</dbReference>
<dbReference type="InterPro" id="IPR036390">
    <property type="entry name" value="WH_DNA-bd_sf"/>
</dbReference>
<dbReference type="InterPro" id="IPR036388">
    <property type="entry name" value="WH-like_DNA-bd_sf"/>
</dbReference>
<proteinExistence type="predicted"/>
<dbReference type="PANTHER" id="PTHR33204:SF37">
    <property type="entry name" value="HTH-TYPE TRANSCRIPTIONAL REGULATOR YODB"/>
    <property type="match status" value="1"/>
</dbReference>
<evidence type="ECO:0000256" key="1">
    <source>
        <dbReference type="ARBA" id="ARBA00023015"/>
    </source>
</evidence>
<dbReference type="EMBL" id="AP026560">
    <property type="protein sequence ID" value="BDP42784.1"/>
    <property type="molecule type" value="Genomic_DNA"/>
</dbReference>
<accession>A0ABN6RIV7</accession>
<gene>
    <name evidence="5" type="ORF">DAETH_27530</name>
</gene>
<sequence>MGNMTEQAADVLSRHCPSQGVLEMVTGKWSVLVLYALRAGTLRYSELEQAVDGISQKMLTQTLRDLERNGLVARTAYPVVPPRTEYRLTDLGASLEGIVTDLGRWAQNNMGAVLVARQDYDGRRGGQAQAR</sequence>
<keyword evidence="1" id="KW-0805">Transcription regulation</keyword>
<organism evidence="5 6">
    <name type="scientific">Deinococcus aetherius</name>
    <dbReference type="NCBI Taxonomy" id="200252"/>
    <lineage>
        <taxon>Bacteria</taxon>
        <taxon>Thermotogati</taxon>
        <taxon>Deinococcota</taxon>
        <taxon>Deinococci</taxon>
        <taxon>Deinococcales</taxon>
        <taxon>Deinococcaceae</taxon>
        <taxon>Deinococcus</taxon>
    </lineage>
</organism>
<evidence type="ECO:0000313" key="5">
    <source>
        <dbReference type="EMBL" id="BDP42784.1"/>
    </source>
</evidence>
<dbReference type="Gene3D" id="1.10.10.10">
    <property type="entry name" value="Winged helix-like DNA-binding domain superfamily/Winged helix DNA-binding domain"/>
    <property type="match status" value="1"/>
</dbReference>
<name>A0ABN6RIV7_9DEIO</name>
<keyword evidence="6" id="KW-1185">Reference proteome</keyword>